<protein>
    <submittedName>
        <fullName evidence="1">Uncharacterized protein</fullName>
    </submittedName>
</protein>
<evidence type="ECO:0000313" key="2">
    <source>
        <dbReference type="Proteomes" id="UP000593719"/>
    </source>
</evidence>
<dbReference type="RefSeq" id="WP_193150116.1">
    <property type="nucleotide sequence ID" value="NZ_CP041235.1"/>
</dbReference>
<dbReference type="AlphaFoldDB" id="A0A7M1B2G4"/>
<reference evidence="1 2" key="1">
    <citation type="submission" date="2019-06" db="EMBL/GenBank/DDBJ databases">
        <title>Sulfurimonas gotlandica sp. nov., a chemoautotrophic and psychrotolerant epsilonproteobacterium isolated from a pelagic redoxcline, and an emended description of the genus Sulfurimonas.</title>
        <authorList>
            <person name="Wang S."/>
            <person name="Jiang L."/>
            <person name="Shao Z."/>
        </authorList>
    </citation>
    <scope>NUCLEOTIDE SEQUENCE [LARGE SCALE GENOMIC DNA]</scope>
    <source>
        <strain evidence="1 2">S2-6</strain>
    </source>
</reference>
<dbReference type="EMBL" id="CP041235">
    <property type="protein sequence ID" value="QOP43931.1"/>
    <property type="molecule type" value="Genomic_DNA"/>
</dbReference>
<name>A0A7M1B2G4_9BACT</name>
<sequence>MKLLLLVIVTCNLYAYNIKQNLFTLYQNKKYEEVCTIGFNNFQRYKKDEEFVSLYAFGCLHSDYIDRLSIPITMLKFSKEARANSAYFAVIMMQKKLLYHALIDGYELSQYVLPSTDYILSKVFDLYVQLGKHKPRTFYLFNDPTDKKLSYKLYISKDERISKMIIEEYYDTIILKRHIYW</sequence>
<dbReference type="KEGG" id="ssei:FJR45_08205"/>
<evidence type="ECO:0000313" key="1">
    <source>
        <dbReference type="EMBL" id="QOP43931.1"/>
    </source>
</evidence>
<organism evidence="1 2">
    <name type="scientific">Sulfurimonas sediminis</name>
    <dbReference type="NCBI Taxonomy" id="2590020"/>
    <lineage>
        <taxon>Bacteria</taxon>
        <taxon>Pseudomonadati</taxon>
        <taxon>Campylobacterota</taxon>
        <taxon>Epsilonproteobacteria</taxon>
        <taxon>Campylobacterales</taxon>
        <taxon>Sulfurimonadaceae</taxon>
        <taxon>Sulfurimonas</taxon>
    </lineage>
</organism>
<accession>A0A7M1B2G4</accession>
<proteinExistence type="predicted"/>
<keyword evidence="2" id="KW-1185">Reference proteome</keyword>
<dbReference type="Proteomes" id="UP000593719">
    <property type="component" value="Chromosome"/>
</dbReference>
<gene>
    <name evidence="1" type="ORF">FJR45_08205</name>
</gene>